<organism evidence="1">
    <name type="scientific">Singulisphaera sp. Ch08</name>
    <dbReference type="NCBI Taxonomy" id="3120278"/>
    <lineage>
        <taxon>Bacteria</taxon>
        <taxon>Pseudomonadati</taxon>
        <taxon>Planctomycetota</taxon>
        <taxon>Planctomycetia</taxon>
        <taxon>Isosphaerales</taxon>
        <taxon>Isosphaeraceae</taxon>
        <taxon>Singulisphaera</taxon>
    </lineage>
</organism>
<evidence type="ECO:0000313" key="1">
    <source>
        <dbReference type="EMBL" id="XBH07172.1"/>
    </source>
</evidence>
<sequence>MTRSAAPLAIADRALLMAQRGWSEEVDARFWNRFEPGWRQALQTGWNEVMELSPEEARDQIRREHQAQRHPDWSRIHPSWWLRALKNESLAVQLAVTAHAPESIRQPLQTGLGLSEEDLQSRGTPQPEALNAALALWAERLVRDWPDRNDPPVIVALTQLDLPEISRLTAAVGLAKWALSGSNGFASISQSHAQTLRVAVQTAFEAIDPNLKTQAQLDLAQFGQVGQDKLGSIGLITFARLLETCEPYRVRWALQHLPYSVAKLLRTQMTRAKSSAPAMVGWESDLLQFVWDHLRDEGRIKDPRGAMP</sequence>
<gene>
    <name evidence="1" type="ORF">V5E97_14345</name>
</gene>
<dbReference type="RefSeq" id="WP_406700015.1">
    <property type="nucleotide sequence ID" value="NZ_CP155447.1"/>
</dbReference>
<dbReference type="EMBL" id="CP155447">
    <property type="protein sequence ID" value="XBH07172.1"/>
    <property type="molecule type" value="Genomic_DNA"/>
</dbReference>
<protein>
    <submittedName>
        <fullName evidence="1">Uncharacterized protein</fullName>
    </submittedName>
</protein>
<reference evidence="1" key="1">
    <citation type="submission" date="2024-05" db="EMBL/GenBank/DDBJ databases">
        <title>Planctomycetes of the genus Singulisphaera possess chitinolytic capabilities.</title>
        <authorList>
            <person name="Ivanova A."/>
        </authorList>
    </citation>
    <scope>NUCLEOTIDE SEQUENCE</scope>
    <source>
        <strain evidence="1">Ch08T</strain>
    </source>
</reference>
<proteinExistence type="predicted"/>
<name>A0AAU7CQG1_9BACT</name>
<accession>A0AAU7CQG1</accession>
<dbReference type="AlphaFoldDB" id="A0AAU7CQG1"/>